<dbReference type="Pfam" id="PF00589">
    <property type="entry name" value="Phage_integrase"/>
    <property type="match status" value="1"/>
</dbReference>
<name>A0AAE3HBW1_9EURY</name>
<organism evidence="3 4">
    <name type="scientific">Methanolobus chelungpuianus</name>
    <dbReference type="NCBI Taxonomy" id="502115"/>
    <lineage>
        <taxon>Archaea</taxon>
        <taxon>Methanobacteriati</taxon>
        <taxon>Methanobacteriota</taxon>
        <taxon>Stenosarchaea group</taxon>
        <taxon>Methanomicrobia</taxon>
        <taxon>Methanosarcinales</taxon>
        <taxon>Methanosarcinaceae</taxon>
        <taxon>Methanolobus</taxon>
    </lineage>
</organism>
<dbReference type="PROSITE" id="PS51898">
    <property type="entry name" value="TYR_RECOMBINASE"/>
    <property type="match status" value="1"/>
</dbReference>
<dbReference type="PANTHER" id="PTHR30349">
    <property type="entry name" value="PHAGE INTEGRASE-RELATED"/>
    <property type="match status" value="1"/>
</dbReference>
<evidence type="ECO:0000313" key="3">
    <source>
        <dbReference type="EMBL" id="MCQ6963746.1"/>
    </source>
</evidence>
<keyword evidence="4" id="KW-1185">Reference proteome</keyword>
<gene>
    <name evidence="3" type="ORF">PV02_11800</name>
</gene>
<comment type="caution">
    <text evidence="3">The sequence shown here is derived from an EMBL/GenBank/DDBJ whole genome shotgun (WGS) entry which is preliminary data.</text>
</comment>
<evidence type="ECO:0000313" key="4">
    <source>
        <dbReference type="Proteomes" id="UP001206983"/>
    </source>
</evidence>
<dbReference type="AlphaFoldDB" id="A0AAE3HBW1"/>
<dbReference type="GO" id="GO:0015074">
    <property type="term" value="P:DNA integration"/>
    <property type="evidence" value="ECO:0007669"/>
    <property type="project" value="InterPro"/>
</dbReference>
<dbReference type="EMBL" id="JTEO01000010">
    <property type="protein sequence ID" value="MCQ6963746.1"/>
    <property type="molecule type" value="Genomic_DNA"/>
</dbReference>
<dbReference type="SUPFAM" id="SSF56349">
    <property type="entry name" value="DNA breaking-rejoining enzymes"/>
    <property type="match status" value="1"/>
</dbReference>
<dbReference type="PANTHER" id="PTHR30349:SF87">
    <property type="entry name" value="TRANSPOSASE A"/>
    <property type="match status" value="1"/>
</dbReference>
<protein>
    <recommendedName>
        <fullName evidence="2">Tyr recombinase domain-containing protein</fullName>
    </recommendedName>
</protein>
<reference evidence="3 4" key="1">
    <citation type="journal article" date="2011" name="Appl. Environ. Microbiol.">
        <title>Methanogenic archaea isolated from Taiwan's Chelungpu fault.</title>
        <authorList>
            <person name="Wu S.Y."/>
            <person name="Lai M.C."/>
        </authorList>
    </citation>
    <scope>NUCLEOTIDE SEQUENCE [LARGE SCALE GENOMIC DNA]</scope>
    <source>
        <strain evidence="3 4">St545Mb</strain>
    </source>
</reference>
<dbReference type="Proteomes" id="UP001206983">
    <property type="component" value="Unassembled WGS sequence"/>
</dbReference>
<dbReference type="Gene3D" id="1.10.443.10">
    <property type="entry name" value="Intergrase catalytic core"/>
    <property type="match status" value="1"/>
</dbReference>
<dbReference type="GO" id="GO:0006310">
    <property type="term" value="P:DNA recombination"/>
    <property type="evidence" value="ECO:0007669"/>
    <property type="project" value="UniProtKB-KW"/>
</dbReference>
<dbReference type="InterPro" id="IPR011010">
    <property type="entry name" value="DNA_brk_join_enz"/>
</dbReference>
<dbReference type="InterPro" id="IPR013762">
    <property type="entry name" value="Integrase-like_cat_sf"/>
</dbReference>
<evidence type="ECO:0000256" key="1">
    <source>
        <dbReference type="ARBA" id="ARBA00023172"/>
    </source>
</evidence>
<keyword evidence="1" id="KW-0233">DNA recombination</keyword>
<dbReference type="InterPro" id="IPR050090">
    <property type="entry name" value="Tyrosine_recombinase_XerCD"/>
</dbReference>
<dbReference type="InterPro" id="IPR002104">
    <property type="entry name" value="Integrase_catalytic"/>
</dbReference>
<dbReference type="RefSeq" id="WP_256623660.1">
    <property type="nucleotide sequence ID" value="NZ_JTEO01000010.1"/>
</dbReference>
<sequence length="429" mass="50555">MIDYEQLIDKWIADDVKYKKGDWRIGKKLLPEQRETLGRYSRNCRRNRKHSFKTIYNTINVLHRLSLSIQKPYEEMTAHELEDYLLSRKISDSALNTEKMIVQTFFKYIYSTDYKPEPVKWIKCKTEPRKYTSDDVLTIEEIDLMISKCKSTRDKTLVAMFYDTGGRIGELIENSNYGDLKQDNRGMYIRVRGKTGERPIRLKDSVVYLNDYLDDHPSKKPSDPLFVSNDVKRLSTRQAYRIVKNAARDAKIEKNVFPHLFRHTKITHMAPLVSDQILKKQFGWKPSSRMTENYVHVSEDMQDRAICEAYGIKITEEEDVKNELRTIKCNNCQTVNPYSYAKCSNCKLFLHQDDNQLVETPEEITRKSVIQVLDEFGISATELKIMAYQKAKQKKLKAQQEDEEEYFKYGGGNMDDYKWMEKMNEEGNF</sequence>
<proteinExistence type="predicted"/>
<feature type="domain" description="Tyr recombinase" evidence="2">
    <location>
        <begin position="132"/>
        <end position="307"/>
    </location>
</feature>
<accession>A0AAE3HBW1</accession>
<dbReference type="GO" id="GO:0003677">
    <property type="term" value="F:DNA binding"/>
    <property type="evidence" value="ECO:0007669"/>
    <property type="project" value="InterPro"/>
</dbReference>
<evidence type="ECO:0000259" key="2">
    <source>
        <dbReference type="PROSITE" id="PS51898"/>
    </source>
</evidence>